<feature type="region of interest" description="Disordered" evidence="1">
    <location>
        <begin position="118"/>
        <end position="182"/>
    </location>
</feature>
<proteinExistence type="predicted"/>
<name>A0A518IHF7_9PLAN</name>
<reference evidence="2 3" key="1">
    <citation type="submission" date="2019-03" db="EMBL/GenBank/DDBJ databases">
        <title>Deep-cultivation of Planctomycetes and their phenomic and genomic characterization uncovers novel biology.</title>
        <authorList>
            <person name="Wiegand S."/>
            <person name="Jogler M."/>
            <person name="Boedeker C."/>
            <person name="Pinto D."/>
            <person name="Vollmers J."/>
            <person name="Rivas-Marin E."/>
            <person name="Kohn T."/>
            <person name="Peeters S.H."/>
            <person name="Heuer A."/>
            <person name="Rast P."/>
            <person name="Oberbeckmann S."/>
            <person name="Bunk B."/>
            <person name="Jeske O."/>
            <person name="Meyerdierks A."/>
            <person name="Storesund J.E."/>
            <person name="Kallscheuer N."/>
            <person name="Luecker S."/>
            <person name="Lage O.M."/>
            <person name="Pohl T."/>
            <person name="Merkel B.J."/>
            <person name="Hornburger P."/>
            <person name="Mueller R.-W."/>
            <person name="Bruemmer F."/>
            <person name="Labrenz M."/>
            <person name="Spormann A.M."/>
            <person name="Op den Camp H."/>
            <person name="Overmann J."/>
            <person name="Amann R."/>
            <person name="Jetten M.S.M."/>
            <person name="Mascher T."/>
            <person name="Medema M.H."/>
            <person name="Devos D.P."/>
            <person name="Kaster A.-K."/>
            <person name="Ovreas L."/>
            <person name="Rohde M."/>
            <person name="Galperin M.Y."/>
            <person name="Jogler C."/>
        </authorList>
    </citation>
    <scope>NUCLEOTIDE SEQUENCE [LARGE SCALE GENOMIC DNA]</scope>
    <source>
        <strain evidence="2 3">Enr17</strain>
    </source>
</reference>
<organism evidence="2 3">
    <name type="scientific">Gimesia fumaroli</name>
    <dbReference type="NCBI Taxonomy" id="2527976"/>
    <lineage>
        <taxon>Bacteria</taxon>
        <taxon>Pseudomonadati</taxon>
        <taxon>Planctomycetota</taxon>
        <taxon>Planctomycetia</taxon>
        <taxon>Planctomycetales</taxon>
        <taxon>Planctomycetaceae</taxon>
        <taxon>Gimesia</taxon>
    </lineage>
</organism>
<accession>A0A518IHF7</accession>
<evidence type="ECO:0000256" key="1">
    <source>
        <dbReference type="SAM" id="MobiDB-lite"/>
    </source>
</evidence>
<evidence type="ECO:0000313" key="2">
    <source>
        <dbReference type="EMBL" id="QDV52521.1"/>
    </source>
</evidence>
<dbReference type="KEGG" id="gfm:Enr17x_45840"/>
<feature type="region of interest" description="Disordered" evidence="1">
    <location>
        <begin position="30"/>
        <end position="67"/>
    </location>
</feature>
<dbReference type="RefSeq" id="WP_145311837.1">
    <property type="nucleotide sequence ID" value="NZ_CP037452.1"/>
</dbReference>
<dbReference type="OrthoDB" id="277548at2"/>
<evidence type="ECO:0000313" key="3">
    <source>
        <dbReference type="Proteomes" id="UP000318313"/>
    </source>
</evidence>
<dbReference type="Proteomes" id="UP000318313">
    <property type="component" value="Chromosome"/>
</dbReference>
<dbReference type="EMBL" id="CP037452">
    <property type="protein sequence ID" value="QDV52521.1"/>
    <property type="molecule type" value="Genomic_DNA"/>
</dbReference>
<keyword evidence="3" id="KW-1185">Reference proteome</keyword>
<gene>
    <name evidence="2" type="ORF">Enr17x_45840</name>
</gene>
<dbReference type="AlphaFoldDB" id="A0A518IHF7"/>
<protein>
    <submittedName>
        <fullName evidence="2">Uncharacterized protein</fullName>
    </submittedName>
</protein>
<sequence length="232" mass="26303">MNTKRIRQSGIVTFSLVCLGLMLPLQDQTVRADDQPQRKSSTEDAKPLKKDASDPEPSQRKSIDLKKNVLSQKLPVESIIEEMHRAGKLLEQQQTGKETQEVQQQVVQDLETLIRLIKSAPKNSTQRPSQKNDQKPDSKQLSGKQKGGMGEQSQQQISQGPARKSSERNEAGKVTPGDLTGRNAYIKDAWGHLPPAMRQKLLNIYTEKFLPQYEDQVRRYYEALAEKKKRTP</sequence>